<comment type="caution">
    <text evidence="1">The sequence shown here is derived from an EMBL/GenBank/DDBJ whole genome shotgun (WGS) entry which is preliminary data.</text>
</comment>
<sequence>MNKPSFYNSIEEYNIRRCRMKFVFKVWKLSITVDLFDLNVTDGDIAFSVTISWK</sequence>
<evidence type="ECO:0000313" key="1">
    <source>
        <dbReference type="EMBL" id="GAH00985.1"/>
    </source>
</evidence>
<protein>
    <submittedName>
        <fullName evidence="1">Uncharacterized protein</fullName>
    </submittedName>
</protein>
<dbReference type="AlphaFoldDB" id="X1CY90"/>
<dbReference type="EMBL" id="BART01025444">
    <property type="protein sequence ID" value="GAH00985.1"/>
    <property type="molecule type" value="Genomic_DNA"/>
</dbReference>
<reference evidence="1" key="1">
    <citation type="journal article" date="2014" name="Front. Microbiol.">
        <title>High frequency of phylogenetically diverse reductive dehalogenase-homologous genes in deep subseafloor sedimentary metagenomes.</title>
        <authorList>
            <person name="Kawai M."/>
            <person name="Futagami T."/>
            <person name="Toyoda A."/>
            <person name="Takaki Y."/>
            <person name="Nishi S."/>
            <person name="Hori S."/>
            <person name="Arai W."/>
            <person name="Tsubouchi T."/>
            <person name="Morono Y."/>
            <person name="Uchiyama I."/>
            <person name="Ito T."/>
            <person name="Fujiyama A."/>
            <person name="Inagaki F."/>
            <person name="Takami H."/>
        </authorList>
    </citation>
    <scope>NUCLEOTIDE SEQUENCE</scope>
    <source>
        <strain evidence="1">Expedition CK06-06</strain>
    </source>
</reference>
<gene>
    <name evidence="1" type="ORF">S01H4_45672</name>
</gene>
<organism evidence="1">
    <name type="scientific">marine sediment metagenome</name>
    <dbReference type="NCBI Taxonomy" id="412755"/>
    <lineage>
        <taxon>unclassified sequences</taxon>
        <taxon>metagenomes</taxon>
        <taxon>ecological metagenomes</taxon>
    </lineage>
</organism>
<accession>X1CY90</accession>
<name>X1CY90_9ZZZZ</name>
<proteinExistence type="predicted"/>